<evidence type="ECO:0000313" key="10">
    <source>
        <dbReference type="Proteomes" id="UP000032141"/>
    </source>
</evidence>
<feature type="binding site" evidence="6">
    <location>
        <position position="360"/>
    </location>
    <ligand>
        <name>Zn(2+)</name>
        <dbReference type="ChEBI" id="CHEBI:29105"/>
    </ligand>
</feature>
<reference evidence="9" key="2">
    <citation type="submission" date="2015-03" db="UniProtKB">
        <authorList>
            <consortium name="EnsemblPlants"/>
        </authorList>
    </citation>
    <scope>IDENTIFICATION</scope>
</reference>
<keyword evidence="10" id="KW-1185">Reference proteome</keyword>
<proteinExistence type="predicted"/>
<keyword evidence="5 8" id="KW-0472">Membrane</keyword>
<dbReference type="Proteomes" id="UP000032141">
    <property type="component" value="Chromosome C7"/>
</dbReference>
<dbReference type="GO" id="GO:0009744">
    <property type="term" value="P:response to sucrose"/>
    <property type="evidence" value="ECO:0007669"/>
    <property type="project" value="UniProtKB-ARBA"/>
</dbReference>
<sequence>KNKTDSEYPEKNRRWLIRRSSFSPASSVTEGIMQKRRAVRDSSKITPRNGKTSNSGEKKRPERRLMKFEELPKYLKDNEFIHNHYRCEWSLKETFLSAFSWHNETLNIWTHLGGFLIFGWMMVVSSMETTEVGLVGFVRLFSGKTIRWPWPSTGMPKDVYFSSYQTLYHDSNVTHTSSFLNYQGEEANHEAIPKWPWLLFLSGAMICLMCSSLSHLFACHSRKFNLFFWRLDYAGISLMIVSSFFAPLYYAFSCHTHWRLFYLSSISILGLLAIFTLLSPALSAPRFRPFRAALFLTMGFSGIVPVSHLVYLHKDHPNVLIALVYELAMAVLYATGAGFYVSRIPERWKPGAFDVAGHSHQIFHVFVVLGALAHSVASLLIMDFRRASPSCAF</sequence>
<evidence type="ECO:0008006" key="11">
    <source>
        <dbReference type="Google" id="ProtNLM"/>
    </source>
</evidence>
<feature type="compositionally biased region" description="Polar residues" evidence="7">
    <location>
        <begin position="44"/>
        <end position="55"/>
    </location>
</feature>
<dbReference type="Pfam" id="PF03006">
    <property type="entry name" value="HlyIII"/>
    <property type="match status" value="1"/>
</dbReference>
<feature type="transmembrane region" description="Helical" evidence="8">
    <location>
        <begin position="290"/>
        <end position="313"/>
    </location>
</feature>
<feature type="transmembrane region" description="Helical" evidence="8">
    <location>
        <begin position="195"/>
        <end position="219"/>
    </location>
</feature>
<dbReference type="InterPro" id="IPR004254">
    <property type="entry name" value="AdipoR/HlyIII-related"/>
</dbReference>
<dbReference type="HOGENOM" id="CLU_023075_4_0_1"/>
<dbReference type="Gramene" id="Bo7g114820.1">
    <property type="protein sequence ID" value="Bo7g114820.1"/>
    <property type="gene ID" value="Bo7g114820"/>
</dbReference>
<dbReference type="PANTHER" id="PTHR20855">
    <property type="entry name" value="ADIPOR/PROGESTIN RECEPTOR-RELATED"/>
    <property type="match status" value="1"/>
</dbReference>
<evidence type="ECO:0000256" key="1">
    <source>
        <dbReference type="ARBA" id="ARBA00004141"/>
    </source>
</evidence>
<dbReference type="GO" id="GO:0016020">
    <property type="term" value="C:membrane"/>
    <property type="evidence" value="ECO:0007669"/>
    <property type="project" value="UniProtKB-SubCell"/>
</dbReference>
<dbReference type="AlphaFoldDB" id="A0A0D3DH34"/>
<keyword evidence="3 8" id="KW-1133">Transmembrane helix</keyword>
<reference evidence="9 10" key="1">
    <citation type="journal article" date="2014" name="Genome Biol.">
        <title>Transcriptome and methylome profiling reveals relics of genome dominance in the mesopolyploid Brassica oleracea.</title>
        <authorList>
            <person name="Parkin I.A."/>
            <person name="Koh C."/>
            <person name="Tang H."/>
            <person name="Robinson S.J."/>
            <person name="Kagale S."/>
            <person name="Clarke W.E."/>
            <person name="Town C.D."/>
            <person name="Nixon J."/>
            <person name="Krishnakumar V."/>
            <person name="Bidwell S.L."/>
            <person name="Denoeud F."/>
            <person name="Belcram H."/>
            <person name="Links M.G."/>
            <person name="Just J."/>
            <person name="Clarke C."/>
            <person name="Bender T."/>
            <person name="Huebert T."/>
            <person name="Mason A.S."/>
            <person name="Pires J.C."/>
            <person name="Barker G."/>
            <person name="Moore J."/>
            <person name="Walley P.G."/>
            <person name="Manoli S."/>
            <person name="Batley J."/>
            <person name="Edwards D."/>
            <person name="Nelson M.N."/>
            <person name="Wang X."/>
            <person name="Paterson A.H."/>
            <person name="King G."/>
            <person name="Bancroft I."/>
            <person name="Chalhoub B."/>
            <person name="Sharpe A.G."/>
        </authorList>
    </citation>
    <scope>NUCLEOTIDE SEQUENCE</scope>
    <source>
        <strain evidence="9 10">cv. TO1000</strain>
    </source>
</reference>
<evidence type="ECO:0000256" key="6">
    <source>
        <dbReference type="PIRSR" id="PIRSR604254-1"/>
    </source>
</evidence>
<evidence type="ECO:0000256" key="3">
    <source>
        <dbReference type="ARBA" id="ARBA00022989"/>
    </source>
</evidence>
<organism evidence="9 10">
    <name type="scientific">Brassica oleracea var. oleracea</name>
    <dbReference type="NCBI Taxonomy" id="109376"/>
    <lineage>
        <taxon>Eukaryota</taxon>
        <taxon>Viridiplantae</taxon>
        <taxon>Streptophyta</taxon>
        <taxon>Embryophyta</taxon>
        <taxon>Tracheophyta</taxon>
        <taxon>Spermatophyta</taxon>
        <taxon>Magnoliopsida</taxon>
        <taxon>eudicotyledons</taxon>
        <taxon>Gunneridae</taxon>
        <taxon>Pentapetalae</taxon>
        <taxon>rosids</taxon>
        <taxon>malvids</taxon>
        <taxon>Brassicales</taxon>
        <taxon>Brassicaceae</taxon>
        <taxon>Brassiceae</taxon>
        <taxon>Brassica</taxon>
    </lineage>
</organism>
<evidence type="ECO:0000256" key="8">
    <source>
        <dbReference type="SAM" id="Phobius"/>
    </source>
</evidence>
<evidence type="ECO:0000256" key="5">
    <source>
        <dbReference type="ARBA" id="ARBA00023136"/>
    </source>
</evidence>
<accession>A0A0D3DH34</accession>
<feature type="binding site" evidence="6">
    <location>
        <position position="364"/>
    </location>
    <ligand>
        <name>Zn(2+)</name>
        <dbReference type="ChEBI" id="CHEBI:29105"/>
    </ligand>
</feature>
<keyword evidence="6" id="KW-0479">Metal-binding</keyword>
<dbReference type="EnsemblPlants" id="Bo7g114820.1">
    <property type="protein sequence ID" value="Bo7g114820.1"/>
    <property type="gene ID" value="Bo7g114820"/>
</dbReference>
<dbReference type="GO" id="GO:0038023">
    <property type="term" value="F:signaling receptor activity"/>
    <property type="evidence" value="ECO:0007669"/>
    <property type="project" value="TreeGrafter"/>
</dbReference>
<name>A0A0D3DH34_BRAOL</name>
<feature type="region of interest" description="Disordered" evidence="7">
    <location>
        <begin position="23"/>
        <end position="62"/>
    </location>
</feature>
<dbReference type="STRING" id="109376.A0A0D3DH34"/>
<dbReference type="eggNOG" id="KOG0748">
    <property type="taxonomic scope" value="Eukaryota"/>
</dbReference>
<feature type="binding site" evidence="6">
    <location>
        <position position="215"/>
    </location>
    <ligand>
        <name>Zn(2+)</name>
        <dbReference type="ChEBI" id="CHEBI:29105"/>
    </ligand>
</feature>
<feature type="transmembrane region" description="Helical" evidence="8">
    <location>
        <begin position="319"/>
        <end position="341"/>
    </location>
</feature>
<evidence type="ECO:0000256" key="4">
    <source>
        <dbReference type="ARBA" id="ARBA00023016"/>
    </source>
</evidence>
<evidence type="ECO:0000256" key="2">
    <source>
        <dbReference type="ARBA" id="ARBA00022692"/>
    </source>
</evidence>
<feature type="transmembrane region" description="Helical" evidence="8">
    <location>
        <begin position="231"/>
        <end position="252"/>
    </location>
</feature>
<keyword evidence="6" id="KW-0862">Zinc</keyword>
<dbReference type="OMA" id="AMICLMC"/>
<dbReference type="GO" id="GO:0009725">
    <property type="term" value="P:response to hormone"/>
    <property type="evidence" value="ECO:0007669"/>
    <property type="project" value="TreeGrafter"/>
</dbReference>
<feature type="transmembrane region" description="Helical" evidence="8">
    <location>
        <begin position="362"/>
        <end position="382"/>
    </location>
</feature>
<evidence type="ECO:0000256" key="7">
    <source>
        <dbReference type="SAM" id="MobiDB-lite"/>
    </source>
</evidence>
<evidence type="ECO:0000313" key="9">
    <source>
        <dbReference type="EnsemblPlants" id="Bo7g114820.1"/>
    </source>
</evidence>
<dbReference type="PANTHER" id="PTHR20855:SF123">
    <property type="entry name" value="HEPTAHELICAL TRANSMEMBRANE PROTEIN 2"/>
    <property type="match status" value="1"/>
</dbReference>
<keyword evidence="4" id="KW-0346">Stress response</keyword>
<feature type="transmembrane region" description="Helical" evidence="8">
    <location>
        <begin position="258"/>
        <end position="278"/>
    </location>
</feature>
<comment type="subcellular location">
    <subcellularLocation>
        <location evidence="1">Membrane</location>
        <topology evidence="1">Multi-pass membrane protein</topology>
    </subcellularLocation>
</comment>
<keyword evidence="2 8" id="KW-0812">Transmembrane</keyword>
<dbReference type="GO" id="GO:0046872">
    <property type="term" value="F:metal ion binding"/>
    <property type="evidence" value="ECO:0007669"/>
    <property type="project" value="UniProtKB-KW"/>
</dbReference>
<protein>
    <recommendedName>
        <fullName evidence="11">Heptahelical transmembrane protein 2</fullName>
    </recommendedName>
</protein>